<reference evidence="1 2" key="1">
    <citation type="journal article" date="2005" name="Nucleic Acids Res.">
        <title>Genomic blueprint of Hahella chejuensis, a marine microbe producing an algicidal agent.</title>
        <authorList>
            <person name="Jeong H."/>
            <person name="Yim J.H."/>
            <person name="Lee C."/>
            <person name="Choi S.-H."/>
            <person name="Park Y.K."/>
            <person name="Yoon S.H."/>
            <person name="Hur C.-G."/>
            <person name="Kang H.-Y."/>
            <person name="Kim D."/>
            <person name="Lee H.H."/>
            <person name="Park K.H."/>
            <person name="Park S.-H."/>
            <person name="Park H.-S."/>
            <person name="Lee H.K."/>
            <person name="Oh T.K."/>
            <person name="Kim J.F."/>
        </authorList>
    </citation>
    <scope>NUCLEOTIDE SEQUENCE [LARGE SCALE GENOMIC DNA]</scope>
    <source>
        <strain evidence="1 2">KCTC 2396</strain>
    </source>
</reference>
<organism evidence="1 2">
    <name type="scientific">Hahella chejuensis (strain KCTC 2396)</name>
    <dbReference type="NCBI Taxonomy" id="349521"/>
    <lineage>
        <taxon>Bacteria</taxon>
        <taxon>Pseudomonadati</taxon>
        <taxon>Pseudomonadota</taxon>
        <taxon>Gammaproteobacteria</taxon>
        <taxon>Oceanospirillales</taxon>
        <taxon>Hahellaceae</taxon>
        <taxon>Hahella</taxon>
    </lineage>
</organism>
<protein>
    <submittedName>
        <fullName evidence="1">Uncharacterized protein</fullName>
    </submittedName>
</protein>
<dbReference type="KEGG" id="hch:HCH_05133"/>
<name>Q2SC12_HAHCH</name>
<dbReference type="HOGENOM" id="CLU_1584174_0_0_6"/>
<evidence type="ECO:0000313" key="2">
    <source>
        <dbReference type="Proteomes" id="UP000000238"/>
    </source>
</evidence>
<dbReference type="Proteomes" id="UP000000238">
    <property type="component" value="Chromosome"/>
</dbReference>
<gene>
    <name evidence="1" type="ordered locus">HCH_05133</name>
</gene>
<dbReference type="AlphaFoldDB" id="Q2SC12"/>
<accession>Q2SC12</accession>
<keyword evidence="2" id="KW-1185">Reference proteome</keyword>
<dbReference type="EMBL" id="CP000155">
    <property type="protein sequence ID" value="ABC31812.1"/>
    <property type="molecule type" value="Genomic_DNA"/>
</dbReference>
<evidence type="ECO:0000313" key="1">
    <source>
        <dbReference type="EMBL" id="ABC31812.1"/>
    </source>
</evidence>
<sequence length="168" mass="18836">MRLIILESFHSEPGMRGQHGNIAAGVTAHGAGNLSHAIQSVHEGLQQFFKIEQGQFFRSHTAIQTQRILIDVDIKGFTMGVGVRQRRLQCSPDALAALPLIFGQLAHLRGDVDLAGGLKKPHRIGVHIPFKMAFRSLLQIRHVVFLRKLCNQFIECRAHSYVPFRLMP</sequence>
<proteinExistence type="predicted"/>